<evidence type="ECO:0000256" key="1">
    <source>
        <dbReference type="SAM" id="MobiDB-lite"/>
    </source>
</evidence>
<dbReference type="AlphaFoldDB" id="A0AAV2YNW5"/>
<dbReference type="Proteomes" id="UP001146120">
    <property type="component" value="Unassembled WGS sequence"/>
</dbReference>
<gene>
    <name evidence="2" type="ORF">N0F65_012137</name>
</gene>
<evidence type="ECO:0000313" key="2">
    <source>
        <dbReference type="EMBL" id="DAZ94334.1"/>
    </source>
</evidence>
<reference evidence="2" key="2">
    <citation type="journal article" date="2023" name="Microbiol Resour">
        <title>Decontamination and Annotation of the Draft Genome Sequence of the Oomycete Lagenidium giganteum ARSEF 373.</title>
        <authorList>
            <person name="Morgan W.R."/>
            <person name="Tartar A."/>
        </authorList>
    </citation>
    <scope>NUCLEOTIDE SEQUENCE</scope>
    <source>
        <strain evidence="2">ARSEF 373</strain>
    </source>
</reference>
<proteinExistence type="predicted"/>
<name>A0AAV2YNW5_9STRA</name>
<sequence>MAAHVKTKDPLGFCGSRIMRTLRGGAVECGWLTRYDDQTDSYRLFVPGTGVTVFSRGDVMSFISKPGVELRTGDDPEYPVPVEDTTNRYVGVPMIKRSEELEDVVAGKVAIFLPFDDLFRVVYEDDTTADVDEDTIINSMIHMLTHRGTVASSASTGGGSSTTGRKRKARKPTEPTTKRIATEPPAPPKAPSPSLSAELVLDLKVPLDEPMLDAREDSVKPEPVVTNGSASNGSSSGSASPQVVAAMTTPVPLVMTDNIIDLSTPTPADEEFVSLDDMMELVTGQPADKPQTDTDISTNGDAAKEKPFYLIEKEKHAAVDLLERRSEAYGFVRQHLLTMLDSVDNADSTTTTLQRVILLNEDIKDREALLRFMETKGLEMLNTCIMETMEHCDYDTLLVHMKIIAMLPPPSRSSVIDSQIGISIGRVARNKMEADDSKSQLRRAARPSKKPVRTSSLPSRSATTVAAAAPEPEYVVDSTPIPRLPKRSTHAAVPSRSTGGLPPVPPPPAHGPQLGRSGPSAPTPAPVRKGLKPDWMRTKENLSKTRFSIQTNADAEFQHYRRDHSRPIVTNSPSGTVPGTSASVASGVSVVARSANDEPAGERGVFGRAQKLSFGPRWSTTEFYKDAPPNAVRRDYSSFSNHQPTFKPILRKTSKYSKGLGDF</sequence>
<evidence type="ECO:0000313" key="3">
    <source>
        <dbReference type="Proteomes" id="UP001146120"/>
    </source>
</evidence>
<feature type="region of interest" description="Disordered" evidence="1">
    <location>
        <begin position="148"/>
        <end position="195"/>
    </location>
</feature>
<protein>
    <submittedName>
        <fullName evidence="2">Uncharacterized protein</fullName>
    </submittedName>
</protein>
<accession>A0AAV2YNW5</accession>
<feature type="compositionally biased region" description="Basic and acidic residues" evidence="1">
    <location>
        <begin position="171"/>
        <end position="181"/>
    </location>
</feature>
<feature type="compositionally biased region" description="Low complexity" evidence="1">
    <location>
        <begin position="462"/>
        <end position="475"/>
    </location>
</feature>
<organism evidence="2 3">
    <name type="scientific">Lagenidium giganteum</name>
    <dbReference type="NCBI Taxonomy" id="4803"/>
    <lineage>
        <taxon>Eukaryota</taxon>
        <taxon>Sar</taxon>
        <taxon>Stramenopiles</taxon>
        <taxon>Oomycota</taxon>
        <taxon>Peronosporomycetes</taxon>
        <taxon>Pythiales</taxon>
        <taxon>Pythiaceae</taxon>
    </lineage>
</organism>
<feature type="compositionally biased region" description="Basic residues" evidence="1">
    <location>
        <begin position="440"/>
        <end position="452"/>
    </location>
</feature>
<dbReference type="EMBL" id="DAKRPA010000256">
    <property type="protein sequence ID" value="DAZ94334.1"/>
    <property type="molecule type" value="Genomic_DNA"/>
</dbReference>
<comment type="caution">
    <text evidence="2">The sequence shown here is derived from an EMBL/GenBank/DDBJ whole genome shotgun (WGS) entry which is preliminary data.</text>
</comment>
<feature type="region of interest" description="Disordered" evidence="1">
    <location>
        <begin position="214"/>
        <end position="241"/>
    </location>
</feature>
<feature type="region of interest" description="Disordered" evidence="1">
    <location>
        <begin position="431"/>
        <end position="536"/>
    </location>
</feature>
<reference evidence="2" key="1">
    <citation type="submission" date="2022-11" db="EMBL/GenBank/DDBJ databases">
        <authorList>
            <person name="Morgan W.R."/>
            <person name="Tartar A."/>
        </authorList>
    </citation>
    <scope>NUCLEOTIDE SEQUENCE</scope>
    <source>
        <strain evidence="2">ARSEF 373</strain>
    </source>
</reference>
<keyword evidence="3" id="KW-1185">Reference proteome</keyword>
<feature type="compositionally biased region" description="Low complexity" evidence="1">
    <location>
        <begin position="227"/>
        <end position="240"/>
    </location>
</feature>